<dbReference type="InterPro" id="IPR000792">
    <property type="entry name" value="Tscrpt_reg_LuxR_C"/>
</dbReference>
<evidence type="ECO:0000256" key="2">
    <source>
        <dbReference type="ARBA" id="ARBA00023125"/>
    </source>
</evidence>
<feature type="domain" description="HTH luxR-type" evidence="4">
    <location>
        <begin position="174"/>
        <end position="239"/>
    </location>
</feature>
<comment type="caution">
    <text evidence="5">The sequence shown here is derived from an EMBL/GenBank/DDBJ whole genome shotgun (WGS) entry which is preliminary data.</text>
</comment>
<evidence type="ECO:0000313" key="5">
    <source>
        <dbReference type="EMBL" id="MDR6100508.1"/>
    </source>
</evidence>
<evidence type="ECO:0000256" key="1">
    <source>
        <dbReference type="ARBA" id="ARBA00023015"/>
    </source>
</evidence>
<name>A0AAJ2ERJ8_9HYPH</name>
<dbReference type="Gene3D" id="3.30.450.80">
    <property type="entry name" value="Transcription factor LuxR-like, autoinducer-binding domain"/>
    <property type="match status" value="1"/>
</dbReference>
<dbReference type="InterPro" id="IPR036693">
    <property type="entry name" value="TF_LuxR_autoind-bd_dom_sf"/>
</dbReference>
<dbReference type="SMART" id="SM00421">
    <property type="entry name" value="HTH_LUXR"/>
    <property type="match status" value="1"/>
</dbReference>
<dbReference type="PANTHER" id="PTHR44688:SF16">
    <property type="entry name" value="DNA-BINDING TRANSCRIPTIONAL ACTIVATOR DEVR_DOSR"/>
    <property type="match status" value="1"/>
</dbReference>
<accession>A0AAJ2ERJ8</accession>
<reference evidence="5" key="1">
    <citation type="submission" date="2023-08" db="EMBL/GenBank/DDBJ databases">
        <title>Functional and genomic diversity of the sorghum phyllosphere microbiome.</title>
        <authorList>
            <person name="Shade A."/>
        </authorList>
    </citation>
    <scope>NUCLEOTIDE SEQUENCE</scope>
    <source>
        <strain evidence="5">SORGH_AS_0974</strain>
    </source>
</reference>
<evidence type="ECO:0000256" key="3">
    <source>
        <dbReference type="ARBA" id="ARBA00023163"/>
    </source>
</evidence>
<dbReference type="Pfam" id="PF00196">
    <property type="entry name" value="GerE"/>
    <property type="match status" value="1"/>
</dbReference>
<evidence type="ECO:0000313" key="6">
    <source>
        <dbReference type="Proteomes" id="UP001255601"/>
    </source>
</evidence>
<dbReference type="Proteomes" id="UP001255601">
    <property type="component" value="Unassembled WGS sequence"/>
</dbReference>
<dbReference type="RefSeq" id="WP_309769569.1">
    <property type="nucleotide sequence ID" value="NZ_JAVIZC010000001.1"/>
</dbReference>
<dbReference type="PANTHER" id="PTHR44688">
    <property type="entry name" value="DNA-BINDING TRANSCRIPTIONAL ACTIVATOR DEVR_DOSR"/>
    <property type="match status" value="1"/>
</dbReference>
<dbReference type="SUPFAM" id="SSF75516">
    <property type="entry name" value="Pheromone-binding domain of LuxR-like quorum-sensing transcription factors"/>
    <property type="match status" value="1"/>
</dbReference>
<sequence length="244" mass="27209">MPDLESAFYRVVDLLDDEHASSQSVPELLRTICALYGLQSAAYFGVNVTDRGPGEPYLAVTYSSEWVAHYKIQNYLDIDPVIRDGFSSILPIVWSAFDARSAKLKRFFGEAAECGIGHRGMTIPVRGRTGDRALFTITSDQKLVDWQGSRRRLERDFQMLAFHLHQRIIKTQGVDRPVPKLAPRELECLIWRAAGKCNWSTAQIMGISAKTVACYLETARVKLDASNTAHAIAKAISSNLFSIG</sequence>
<keyword evidence="3" id="KW-0804">Transcription</keyword>
<dbReference type="AlphaFoldDB" id="A0AAJ2ERJ8"/>
<evidence type="ECO:0000259" key="4">
    <source>
        <dbReference type="PROSITE" id="PS50043"/>
    </source>
</evidence>
<organism evidence="5 6">
    <name type="scientific">Agrobacterium larrymoorei</name>
    <dbReference type="NCBI Taxonomy" id="160699"/>
    <lineage>
        <taxon>Bacteria</taxon>
        <taxon>Pseudomonadati</taxon>
        <taxon>Pseudomonadota</taxon>
        <taxon>Alphaproteobacteria</taxon>
        <taxon>Hyphomicrobiales</taxon>
        <taxon>Rhizobiaceae</taxon>
        <taxon>Rhizobium/Agrobacterium group</taxon>
        <taxon>Agrobacterium</taxon>
    </lineage>
</organism>
<dbReference type="EMBL" id="JAVIZC010000001">
    <property type="protein sequence ID" value="MDR6100508.1"/>
    <property type="molecule type" value="Genomic_DNA"/>
</dbReference>
<protein>
    <submittedName>
        <fullName evidence="5">DNA-binding CsgD family transcriptional regulator</fullName>
    </submittedName>
</protein>
<dbReference type="InterPro" id="IPR016032">
    <property type="entry name" value="Sig_transdc_resp-reg_C-effctor"/>
</dbReference>
<dbReference type="InterPro" id="IPR005143">
    <property type="entry name" value="TF_LuxR_autoind-bd_dom"/>
</dbReference>
<keyword evidence="2 5" id="KW-0238">DNA-binding</keyword>
<proteinExistence type="predicted"/>
<dbReference type="CDD" id="cd06170">
    <property type="entry name" value="LuxR_C_like"/>
    <property type="match status" value="1"/>
</dbReference>
<dbReference type="GO" id="GO:0003677">
    <property type="term" value="F:DNA binding"/>
    <property type="evidence" value="ECO:0007669"/>
    <property type="project" value="UniProtKB-KW"/>
</dbReference>
<dbReference type="PROSITE" id="PS50043">
    <property type="entry name" value="HTH_LUXR_2"/>
    <property type="match status" value="1"/>
</dbReference>
<dbReference type="InterPro" id="IPR036388">
    <property type="entry name" value="WH-like_DNA-bd_sf"/>
</dbReference>
<dbReference type="Pfam" id="PF03472">
    <property type="entry name" value="Autoind_bind"/>
    <property type="match status" value="1"/>
</dbReference>
<gene>
    <name evidence="5" type="ORF">QE369_000686</name>
</gene>
<keyword evidence="1" id="KW-0805">Transcription regulation</keyword>
<dbReference type="Gene3D" id="1.10.10.10">
    <property type="entry name" value="Winged helix-like DNA-binding domain superfamily/Winged helix DNA-binding domain"/>
    <property type="match status" value="1"/>
</dbReference>
<dbReference type="GO" id="GO:0006355">
    <property type="term" value="P:regulation of DNA-templated transcription"/>
    <property type="evidence" value="ECO:0007669"/>
    <property type="project" value="InterPro"/>
</dbReference>
<dbReference type="SUPFAM" id="SSF46894">
    <property type="entry name" value="C-terminal effector domain of the bipartite response regulators"/>
    <property type="match status" value="1"/>
</dbReference>